<protein>
    <submittedName>
        <fullName evidence="1">Uncharacterized protein</fullName>
    </submittedName>
</protein>
<organism evidence="1">
    <name type="scientific">Manihot esculenta</name>
    <name type="common">Cassava</name>
    <name type="synonym">Jatropha manihot</name>
    <dbReference type="NCBI Taxonomy" id="3983"/>
    <lineage>
        <taxon>Eukaryota</taxon>
        <taxon>Viridiplantae</taxon>
        <taxon>Streptophyta</taxon>
        <taxon>Embryophyta</taxon>
        <taxon>Tracheophyta</taxon>
        <taxon>Spermatophyta</taxon>
        <taxon>Magnoliopsida</taxon>
        <taxon>eudicotyledons</taxon>
        <taxon>Gunneridae</taxon>
        <taxon>Pentapetalae</taxon>
        <taxon>rosids</taxon>
        <taxon>fabids</taxon>
        <taxon>Malpighiales</taxon>
        <taxon>Euphorbiaceae</taxon>
        <taxon>Crotonoideae</taxon>
        <taxon>Manihoteae</taxon>
        <taxon>Manihot</taxon>
    </lineage>
</organism>
<name>A0A2C9W2A7_MANES</name>
<evidence type="ECO:0000313" key="1">
    <source>
        <dbReference type="EMBL" id="OAY52059.1"/>
    </source>
</evidence>
<accession>A0A2C9W2A7</accession>
<reference evidence="1" key="1">
    <citation type="submission" date="2016-02" db="EMBL/GenBank/DDBJ databases">
        <title>WGS assembly of Manihot esculenta.</title>
        <authorList>
            <person name="Bredeson J.V."/>
            <person name="Prochnik S.E."/>
            <person name="Lyons J.B."/>
            <person name="Schmutz J."/>
            <person name="Grimwood J."/>
            <person name="Vrebalov J."/>
            <person name="Bart R.S."/>
            <person name="Amuge T."/>
            <person name="Ferguson M.E."/>
            <person name="Green R."/>
            <person name="Putnam N."/>
            <person name="Stites J."/>
            <person name="Rounsley S."/>
            <person name="Rokhsar D.S."/>
        </authorList>
    </citation>
    <scope>NUCLEOTIDE SEQUENCE [LARGE SCALE GENOMIC DNA]</scope>
    <source>
        <tissue evidence="1">Leaf</tissue>
    </source>
</reference>
<gene>
    <name evidence="1" type="ORF">MANES_04G054300</name>
</gene>
<proteinExistence type="predicted"/>
<dbReference type="AlphaFoldDB" id="A0A2C9W2A7"/>
<dbReference type="EMBL" id="CM004390">
    <property type="protein sequence ID" value="OAY52059.1"/>
    <property type="molecule type" value="Genomic_DNA"/>
</dbReference>
<sequence length="69" mass="8020">MANRRTRGLCYNCDEMYSASYQYKKLFWLEIDDSGLENDNLNNETEVEPTISLHAITGFQHSRTMQVVA</sequence>